<comment type="caution">
    <text evidence="2">The sequence shown here is derived from an EMBL/GenBank/DDBJ whole genome shotgun (WGS) entry which is preliminary data.</text>
</comment>
<accession>A0ABR4PPS0</accession>
<dbReference type="EMBL" id="JBFCZG010000003">
    <property type="protein sequence ID" value="KAL3424896.1"/>
    <property type="molecule type" value="Genomic_DNA"/>
</dbReference>
<keyword evidence="3" id="KW-1185">Reference proteome</keyword>
<evidence type="ECO:0000256" key="1">
    <source>
        <dbReference type="SAM" id="MobiDB-lite"/>
    </source>
</evidence>
<protein>
    <submittedName>
        <fullName evidence="2">Uncharacterized protein</fullName>
    </submittedName>
</protein>
<evidence type="ECO:0000313" key="2">
    <source>
        <dbReference type="EMBL" id="KAL3424896.1"/>
    </source>
</evidence>
<sequence>MDGHFKMSTTDLEELLRSAMGAYLCLTTEDGRKKCVEDMKWAQAELKKRRLSIVPKTSRTLRARSKVVYDLDLYHPKSTKQDIKKITKEFEAEDGLDEESQETNNGPFELTVKAEADTPQVKEQCQRTSTSEVEYADEEKTMTLKDEEALEAEEYGDSDIDAIDDSGAEPWDGLPKKGGIRQRIKSASEARAVQEDWDEEPEEEDEEPESEEEFESDFSSVEKEDSGDDEYYE</sequence>
<feature type="region of interest" description="Disordered" evidence="1">
    <location>
        <begin position="117"/>
        <end position="233"/>
    </location>
</feature>
<name>A0ABR4PPS0_9HELO</name>
<feature type="compositionally biased region" description="Basic and acidic residues" evidence="1">
    <location>
        <begin position="138"/>
        <end position="147"/>
    </location>
</feature>
<reference evidence="2 3" key="1">
    <citation type="submission" date="2024-06" db="EMBL/GenBank/DDBJ databases">
        <title>Complete genome of Phlyctema vagabunda strain 19-DSS-EL-015.</title>
        <authorList>
            <person name="Fiorenzani C."/>
        </authorList>
    </citation>
    <scope>NUCLEOTIDE SEQUENCE [LARGE SCALE GENOMIC DNA]</scope>
    <source>
        <strain evidence="2 3">19-DSS-EL-015</strain>
    </source>
</reference>
<dbReference type="Proteomes" id="UP001629113">
    <property type="component" value="Unassembled WGS sequence"/>
</dbReference>
<gene>
    <name evidence="2" type="ORF">PVAG01_04177</name>
</gene>
<proteinExistence type="predicted"/>
<feature type="compositionally biased region" description="Acidic residues" evidence="1">
    <location>
        <begin position="148"/>
        <end position="167"/>
    </location>
</feature>
<evidence type="ECO:0000313" key="3">
    <source>
        <dbReference type="Proteomes" id="UP001629113"/>
    </source>
</evidence>
<feature type="compositionally biased region" description="Acidic residues" evidence="1">
    <location>
        <begin position="195"/>
        <end position="216"/>
    </location>
</feature>
<feature type="compositionally biased region" description="Polar residues" evidence="1">
    <location>
        <begin position="121"/>
        <end position="132"/>
    </location>
</feature>
<organism evidence="2 3">
    <name type="scientific">Phlyctema vagabunda</name>
    <dbReference type="NCBI Taxonomy" id="108571"/>
    <lineage>
        <taxon>Eukaryota</taxon>
        <taxon>Fungi</taxon>
        <taxon>Dikarya</taxon>
        <taxon>Ascomycota</taxon>
        <taxon>Pezizomycotina</taxon>
        <taxon>Leotiomycetes</taxon>
        <taxon>Helotiales</taxon>
        <taxon>Dermateaceae</taxon>
        <taxon>Phlyctema</taxon>
    </lineage>
</organism>